<dbReference type="InterPro" id="IPR008775">
    <property type="entry name" value="Phytyl_CoA_dOase-like"/>
</dbReference>
<dbReference type="Gene3D" id="2.60.120.620">
    <property type="entry name" value="q2cbj1_9rhob like domain"/>
    <property type="match status" value="1"/>
</dbReference>
<organism evidence="1">
    <name type="scientific">uncultured Caudovirales phage</name>
    <dbReference type="NCBI Taxonomy" id="2100421"/>
    <lineage>
        <taxon>Viruses</taxon>
        <taxon>Duplodnaviria</taxon>
        <taxon>Heunggongvirae</taxon>
        <taxon>Uroviricota</taxon>
        <taxon>Caudoviricetes</taxon>
        <taxon>Peduoviridae</taxon>
        <taxon>Maltschvirus</taxon>
        <taxon>Maltschvirus maltsch</taxon>
    </lineage>
</organism>
<gene>
    <name evidence="1" type="ORF">UFOVP1130_130</name>
</gene>
<protein>
    <submittedName>
        <fullName evidence="1">Phytanoyl-CoA dioxygenase</fullName>
    </submittedName>
</protein>
<dbReference type="PANTHER" id="PTHR20883:SF48">
    <property type="entry name" value="ECTOINE DIOXYGENASE"/>
    <property type="match status" value="1"/>
</dbReference>
<name>A0A6J5QYN2_9CAUD</name>
<proteinExistence type="predicted"/>
<dbReference type="Pfam" id="PF05721">
    <property type="entry name" value="PhyH"/>
    <property type="match status" value="1"/>
</dbReference>
<dbReference type="SUPFAM" id="SSF51197">
    <property type="entry name" value="Clavaminate synthase-like"/>
    <property type="match status" value="1"/>
</dbReference>
<dbReference type="GO" id="GO:0051213">
    <property type="term" value="F:dioxygenase activity"/>
    <property type="evidence" value="ECO:0007669"/>
    <property type="project" value="UniProtKB-KW"/>
</dbReference>
<reference evidence="1" key="1">
    <citation type="submission" date="2020-05" db="EMBL/GenBank/DDBJ databases">
        <authorList>
            <person name="Chiriac C."/>
            <person name="Salcher M."/>
            <person name="Ghai R."/>
            <person name="Kavagutti S V."/>
        </authorList>
    </citation>
    <scope>NUCLEOTIDE SEQUENCE</scope>
</reference>
<accession>A0A6J5QYN2</accession>
<keyword evidence="1" id="KW-0223">Dioxygenase</keyword>
<keyword evidence="1" id="KW-0560">Oxidoreductase</keyword>
<dbReference type="EMBL" id="LR797078">
    <property type="protein sequence ID" value="CAB4185805.1"/>
    <property type="molecule type" value="Genomic_DNA"/>
</dbReference>
<dbReference type="GO" id="GO:0046872">
    <property type="term" value="F:metal ion binding"/>
    <property type="evidence" value="ECO:0007669"/>
    <property type="project" value="UniProtKB-ARBA"/>
</dbReference>
<dbReference type="PANTHER" id="PTHR20883">
    <property type="entry name" value="PHYTANOYL-COA DIOXYGENASE DOMAIN CONTAINING 1"/>
    <property type="match status" value="1"/>
</dbReference>
<sequence length="253" mass="29033">MELYDLTIPAPDPGPADWNDDGFVIKKGFLPEDLLVAYEQCWIEHNEDRPGGWPDCTPYRRHPEVMNILTHHNINDTLERLIGEPAAVHLNLTGWVSTRRNWHQDTYLNPEHVGDYYAAIWIALEDIHPDSGPFQFVRGSHRWPVVTREKILAALSPEEQDHTWPKYSERILTPLFEAEIEKRNAEVVTYLPKRGDVLFWHGRLLHRGSEPNVAGMVRKSLIAHYSGVNHRNDMPTALPHGGGWYFPIDGGTV</sequence>
<evidence type="ECO:0000313" key="1">
    <source>
        <dbReference type="EMBL" id="CAB4185805.1"/>
    </source>
</evidence>